<keyword evidence="5" id="KW-1185">Reference proteome</keyword>
<organism evidence="4 5">
    <name type="scientific">Adiantum capillus-veneris</name>
    <name type="common">Maidenhair fern</name>
    <dbReference type="NCBI Taxonomy" id="13818"/>
    <lineage>
        <taxon>Eukaryota</taxon>
        <taxon>Viridiplantae</taxon>
        <taxon>Streptophyta</taxon>
        <taxon>Embryophyta</taxon>
        <taxon>Tracheophyta</taxon>
        <taxon>Polypodiopsida</taxon>
        <taxon>Polypodiidae</taxon>
        <taxon>Polypodiales</taxon>
        <taxon>Pteridineae</taxon>
        <taxon>Pteridaceae</taxon>
        <taxon>Vittarioideae</taxon>
        <taxon>Adiantum</taxon>
    </lineage>
</organism>
<dbReference type="AlphaFoldDB" id="A0A9D4U839"/>
<keyword evidence="2" id="KW-1133">Transmembrane helix</keyword>
<dbReference type="OrthoDB" id="2143199at2759"/>
<evidence type="ECO:0000313" key="5">
    <source>
        <dbReference type="Proteomes" id="UP000886520"/>
    </source>
</evidence>
<feature type="transmembrane region" description="Helical" evidence="2">
    <location>
        <begin position="27"/>
        <end position="48"/>
    </location>
</feature>
<evidence type="ECO:0000259" key="3">
    <source>
        <dbReference type="Pfam" id="PF12819"/>
    </source>
</evidence>
<proteinExistence type="predicted"/>
<protein>
    <recommendedName>
        <fullName evidence="3">Malectin-like domain-containing protein</fullName>
    </recommendedName>
</protein>
<evidence type="ECO:0000256" key="1">
    <source>
        <dbReference type="ARBA" id="ARBA00004167"/>
    </source>
</evidence>
<reference evidence="4" key="1">
    <citation type="submission" date="2021-01" db="EMBL/GenBank/DDBJ databases">
        <title>Adiantum capillus-veneris genome.</title>
        <authorList>
            <person name="Fang Y."/>
            <person name="Liao Q."/>
        </authorList>
    </citation>
    <scope>NUCLEOTIDE SEQUENCE</scope>
    <source>
        <strain evidence="4">H3</strain>
        <tissue evidence="4">Leaf</tissue>
    </source>
</reference>
<dbReference type="EMBL" id="JABFUD020000022">
    <property type="protein sequence ID" value="KAI5062748.1"/>
    <property type="molecule type" value="Genomic_DNA"/>
</dbReference>
<sequence>MANSISRCVYFGCALGQRRDVMSRTALLTQTVFWLLFALLICCGDVFLHAQTPGFYSIDCGSTSTETYSDYTTTIIWTPDLDIMPDGIAATVTAPTTGEGDAYTTLRYFPGNHSKYCYPLAPVEAGSSYIVRAGFWMGDRSLYATEVVDQISFQLIIDAYVVTLVNLSLPQARVKYSEVYVTANASRMAACVARTTGSAASDPPFISSLELRPLPRTTYGGMLVQTLKYPMLMVGRSNYGAPSDYPRVLRSTTISLCV</sequence>
<comment type="subcellular location">
    <subcellularLocation>
        <location evidence="1">Membrane</location>
        <topology evidence="1">Single-pass membrane protein</topology>
    </subcellularLocation>
</comment>
<keyword evidence="2" id="KW-0812">Transmembrane</keyword>
<comment type="caution">
    <text evidence="4">The sequence shown here is derived from an EMBL/GenBank/DDBJ whole genome shotgun (WGS) entry which is preliminary data.</text>
</comment>
<dbReference type="Pfam" id="PF12819">
    <property type="entry name" value="Malectin_like"/>
    <property type="match status" value="1"/>
</dbReference>
<evidence type="ECO:0000256" key="2">
    <source>
        <dbReference type="SAM" id="Phobius"/>
    </source>
</evidence>
<gene>
    <name evidence="4" type="ORF">GOP47_0023287</name>
</gene>
<dbReference type="PANTHER" id="PTHR45631">
    <property type="entry name" value="OS07G0107800 PROTEIN-RELATED"/>
    <property type="match status" value="1"/>
</dbReference>
<dbReference type="Proteomes" id="UP000886520">
    <property type="component" value="Chromosome 22"/>
</dbReference>
<evidence type="ECO:0000313" key="4">
    <source>
        <dbReference type="EMBL" id="KAI5062748.1"/>
    </source>
</evidence>
<feature type="domain" description="Malectin-like" evidence="3">
    <location>
        <begin position="58"/>
        <end position="243"/>
    </location>
</feature>
<name>A0A9D4U839_ADICA</name>
<keyword evidence="2" id="KW-0472">Membrane</keyword>
<dbReference type="GO" id="GO:0016020">
    <property type="term" value="C:membrane"/>
    <property type="evidence" value="ECO:0007669"/>
    <property type="project" value="UniProtKB-SubCell"/>
</dbReference>
<feature type="non-terminal residue" evidence="4">
    <location>
        <position position="1"/>
    </location>
</feature>
<dbReference type="InterPro" id="IPR024788">
    <property type="entry name" value="Malectin-like_Carb-bd_dom"/>
</dbReference>
<accession>A0A9D4U839</accession>